<sequence length="44" mass="5122">MAYICSTVSIKITSMIKYLNRPSNMPKKLISKEKYTNIIINENE</sequence>
<dbReference type="EMBL" id="JAVDQD010000013">
    <property type="protein sequence ID" value="MDR6241909.1"/>
    <property type="molecule type" value="Genomic_DNA"/>
</dbReference>
<dbReference type="Proteomes" id="UP001185092">
    <property type="component" value="Unassembled WGS sequence"/>
</dbReference>
<protein>
    <submittedName>
        <fullName evidence="1">Uncharacterized protein</fullName>
    </submittedName>
</protein>
<reference evidence="1" key="1">
    <citation type="submission" date="2023-07" db="EMBL/GenBank/DDBJ databases">
        <title>Genomic Encyclopedia of Type Strains, Phase IV (KMG-IV): sequencing the most valuable type-strain genomes for metagenomic binning, comparative biology and taxonomic classification.</title>
        <authorList>
            <person name="Goeker M."/>
        </authorList>
    </citation>
    <scope>NUCLEOTIDE SEQUENCE</scope>
    <source>
        <strain evidence="1">DSM 26174</strain>
    </source>
</reference>
<evidence type="ECO:0000313" key="1">
    <source>
        <dbReference type="EMBL" id="MDR6241909.1"/>
    </source>
</evidence>
<organism evidence="1 2">
    <name type="scientific">Aureibacter tunicatorum</name>
    <dbReference type="NCBI Taxonomy" id="866807"/>
    <lineage>
        <taxon>Bacteria</taxon>
        <taxon>Pseudomonadati</taxon>
        <taxon>Bacteroidota</taxon>
        <taxon>Cytophagia</taxon>
        <taxon>Cytophagales</taxon>
        <taxon>Persicobacteraceae</taxon>
        <taxon>Aureibacter</taxon>
    </lineage>
</organism>
<keyword evidence="2" id="KW-1185">Reference proteome</keyword>
<proteinExistence type="predicted"/>
<gene>
    <name evidence="1" type="ORF">HNQ88_004996</name>
</gene>
<dbReference type="AlphaFoldDB" id="A0AAE3XUG1"/>
<evidence type="ECO:0000313" key="2">
    <source>
        <dbReference type="Proteomes" id="UP001185092"/>
    </source>
</evidence>
<accession>A0AAE3XUG1</accession>
<name>A0AAE3XUG1_9BACT</name>
<comment type="caution">
    <text evidence="1">The sequence shown here is derived from an EMBL/GenBank/DDBJ whole genome shotgun (WGS) entry which is preliminary data.</text>
</comment>